<evidence type="ECO:0000313" key="2">
    <source>
        <dbReference type="EMBL" id="MCK9687825.1"/>
    </source>
</evidence>
<dbReference type="AlphaFoldDB" id="A0A9X1YLU4"/>
<proteinExistence type="predicted"/>
<evidence type="ECO:0000256" key="1">
    <source>
        <dbReference type="SAM" id="SignalP"/>
    </source>
</evidence>
<name>A0A9X1YLU4_9BURK</name>
<dbReference type="EMBL" id="JAJLJH010000006">
    <property type="protein sequence ID" value="MCK9687825.1"/>
    <property type="molecule type" value="Genomic_DNA"/>
</dbReference>
<comment type="caution">
    <text evidence="2">The sequence shown here is derived from an EMBL/GenBank/DDBJ whole genome shotgun (WGS) entry which is preliminary data.</text>
</comment>
<accession>A0A9X1YLU4</accession>
<keyword evidence="3" id="KW-1185">Reference proteome</keyword>
<reference evidence="2" key="1">
    <citation type="submission" date="2021-11" db="EMBL/GenBank/DDBJ databases">
        <title>BS-T2-15 a new species belonging to the Comamonadaceae family isolated from the soil of a French oak forest.</title>
        <authorList>
            <person name="Mieszkin S."/>
            <person name="Alain K."/>
        </authorList>
    </citation>
    <scope>NUCLEOTIDE SEQUENCE</scope>
    <source>
        <strain evidence="2">BS-T2-15</strain>
    </source>
</reference>
<dbReference type="Pfam" id="PF10048">
    <property type="entry name" value="DUF2282"/>
    <property type="match status" value="1"/>
</dbReference>
<feature type="signal peptide" evidence="1">
    <location>
        <begin position="1"/>
        <end position="24"/>
    </location>
</feature>
<sequence>MNKCIIATSTLASALAFALAPAHAADAKPAQEKCFGIAKAGQNDCASAAGSHSCAGQAKADNDANDWKYVAKGSCEKMGGSITAGAKK</sequence>
<dbReference type="Proteomes" id="UP001139353">
    <property type="component" value="Unassembled WGS sequence"/>
</dbReference>
<gene>
    <name evidence="2" type="ORF">LPC04_19145</name>
</gene>
<dbReference type="RefSeq" id="WP_275683872.1">
    <property type="nucleotide sequence ID" value="NZ_JAJLJH010000006.1"/>
</dbReference>
<feature type="chain" id="PRO_5040722501" evidence="1">
    <location>
        <begin position="25"/>
        <end position="88"/>
    </location>
</feature>
<protein>
    <submittedName>
        <fullName evidence="2">DUF2282 domain-containing protein</fullName>
    </submittedName>
</protein>
<organism evidence="2 3">
    <name type="scientific">Scleromatobacter humisilvae</name>
    <dbReference type="NCBI Taxonomy" id="2897159"/>
    <lineage>
        <taxon>Bacteria</taxon>
        <taxon>Pseudomonadati</taxon>
        <taxon>Pseudomonadota</taxon>
        <taxon>Betaproteobacteria</taxon>
        <taxon>Burkholderiales</taxon>
        <taxon>Sphaerotilaceae</taxon>
        <taxon>Scleromatobacter</taxon>
    </lineage>
</organism>
<keyword evidence="1" id="KW-0732">Signal</keyword>
<evidence type="ECO:0000313" key="3">
    <source>
        <dbReference type="Proteomes" id="UP001139353"/>
    </source>
</evidence>
<dbReference type="InterPro" id="IPR018740">
    <property type="entry name" value="DUF2282_membr"/>
</dbReference>